<feature type="transmembrane region" description="Helical" evidence="7">
    <location>
        <begin position="456"/>
        <end position="474"/>
    </location>
</feature>
<keyword evidence="4 7" id="KW-1133">Transmembrane helix</keyword>
<accession>A0ABS7RHN8</accession>
<feature type="region of interest" description="Disordered" evidence="6">
    <location>
        <begin position="519"/>
        <end position="542"/>
    </location>
</feature>
<evidence type="ECO:0000313" key="9">
    <source>
        <dbReference type="EMBL" id="MBY9074553.1"/>
    </source>
</evidence>
<keyword evidence="5 7" id="KW-0472">Membrane</keyword>
<evidence type="ECO:0000256" key="4">
    <source>
        <dbReference type="ARBA" id="ARBA00022989"/>
    </source>
</evidence>
<evidence type="ECO:0000313" key="10">
    <source>
        <dbReference type="Proteomes" id="UP000754710"/>
    </source>
</evidence>
<evidence type="ECO:0000259" key="8">
    <source>
        <dbReference type="Pfam" id="PF05140"/>
    </source>
</evidence>
<evidence type="ECO:0000256" key="1">
    <source>
        <dbReference type="ARBA" id="ARBA00004141"/>
    </source>
</evidence>
<organism evidence="9 10">
    <name type="scientific">Nocardioides jiangsuensis</name>
    <dbReference type="NCBI Taxonomy" id="2866161"/>
    <lineage>
        <taxon>Bacteria</taxon>
        <taxon>Bacillati</taxon>
        <taxon>Actinomycetota</taxon>
        <taxon>Actinomycetes</taxon>
        <taxon>Propionibacteriales</taxon>
        <taxon>Nocardioidaceae</taxon>
        <taxon>Nocardioides</taxon>
    </lineage>
</organism>
<feature type="transmembrane region" description="Helical" evidence="7">
    <location>
        <begin position="33"/>
        <end position="50"/>
    </location>
</feature>
<dbReference type="PANTHER" id="PTHR31566">
    <property type="entry name" value="CYTOCHROME C BIOGENESIS PROTEIN CCS1, CHLOROPLASTIC"/>
    <property type="match status" value="1"/>
</dbReference>
<reference evidence="9 10" key="1">
    <citation type="submission" date="2021-08" db="EMBL/GenBank/DDBJ databases">
        <title>Nocardioides bacterium WL0053 sp. nov., isolated from the sediment.</title>
        <authorList>
            <person name="Wang L."/>
            <person name="Zhang D."/>
            <person name="Zhang A."/>
        </authorList>
    </citation>
    <scope>NUCLEOTIDE SEQUENCE [LARGE SCALE GENOMIC DNA]</scope>
    <source>
        <strain evidence="9 10">WL0053</strain>
    </source>
</reference>
<dbReference type="EMBL" id="JAIEZQ010000001">
    <property type="protein sequence ID" value="MBY9074553.1"/>
    <property type="molecule type" value="Genomic_DNA"/>
</dbReference>
<dbReference type="InterPro" id="IPR023494">
    <property type="entry name" value="Cyt_c_bgen_Ccs1/CcsB/ResB"/>
</dbReference>
<evidence type="ECO:0000256" key="2">
    <source>
        <dbReference type="ARBA" id="ARBA00022692"/>
    </source>
</evidence>
<evidence type="ECO:0000256" key="7">
    <source>
        <dbReference type="SAM" id="Phobius"/>
    </source>
</evidence>
<dbReference type="Pfam" id="PF05140">
    <property type="entry name" value="ResB"/>
    <property type="match status" value="1"/>
</dbReference>
<evidence type="ECO:0000256" key="3">
    <source>
        <dbReference type="ARBA" id="ARBA00022748"/>
    </source>
</evidence>
<gene>
    <name evidence="9" type="ORF">K1X13_06945</name>
</gene>
<evidence type="ECO:0000256" key="6">
    <source>
        <dbReference type="SAM" id="MobiDB-lite"/>
    </source>
</evidence>
<protein>
    <submittedName>
        <fullName evidence="9">Cytochrome c biogenesis protein ResB</fullName>
    </submittedName>
</protein>
<dbReference type="PANTHER" id="PTHR31566:SF0">
    <property type="entry name" value="CYTOCHROME C BIOGENESIS PROTEIN CCS1, CHLOROPLASTIC"/>
    <property type="match status" value="1"/>
</dbReference>
<keyword evidence="3" id="KW-0201">Cytochrome c-type biogenesis</keyword>
<sequence length="542" mass="58875">MTAPAAPPSSPPALTPVELGRWAWRQLTSMRTALILLFLLALAAVPGSIVPQRDIDAIAVGRWQDSHPELTPVYEKLGLFSVYDSVWFSSIYILLMISLVGCILPRTRVYWRGMRARPPKAPRNLGRLPESRSFAVDVPPASALSAAREALRSRRYRVDVHEGDAGRGGSVAAERGYLREAGNLLFHVSLLVVLVGFAIGSLWGYKGGVIVVNGQGFSNSLSQYDDFAPGALFGPDDLSPFEFTVDDFRVKFLESGEQAGMPTEFSADLTYTERPGAPEKKYDLAVNHPLSLDGGSVFLVGHGYAPRVTVRDGEGNVAYQGPSIFLPQDSSFASFGVIKVPDALPEQLGFEGLFLPTYGFSMERGPYSRFPDALDPVLSLLPYRGDLGLDTGEPQSVYELDKDKLDVFEKDTGADFRLDIALGQTKQLPNGAGSITFDGVDRWVKLQVSDSPGKRIALGGVLLAITGLLGSLFIRPRRAWVRVREEDGRTVVELAGLDRSAGGDLGDEVDELERRLRERLAAGALPDPDASPVTTGTNPRKE</sequence>
<comment type="caution">
    <text evidence="9">The sequence shown here is derived from an EMBL/GenBank/DDBJ whole genome shotgun (WGS) entry which is preliminary data.</text>
</comment>
<dbReference type="Proteomes" id="UP000754710">
    <property type="component" value="Unassembled WGS sequence"/>
</dbReference>
<evidence type="ECO:0000256" key="5">
    <source>
        <dbReference type="ARBA" id="ARBA00023136"/>
    </source>
</evidence>
<name>A0ABS7RHN8_9ACTN</name>
<proteinExistence type="predicted"/>
<comment type="subcellular location">
    <subcellularLocation>
        <location evidence="1">Membrane</location>
        <topology evidence="1">Multi-pass membrane protein</topology>
    </subcellularLocation>
</comment>
<feature type="compositionally biased region" description="Polar residues" evidence="6">
    <location>
        <begin position="532"/>
        <end position="542"/>
    </location>
</feature>
<feature type="transmembrane region" description="Helical" evidence="7">
    <location>
        <begin position="184"/>
        <end position="205"/>
    </location>
</feature>
<dbReference type="RefSeq" id="WP_221024216.1">
    <property type="nucleotide sequence ID" value="NZ_JAIEZQ010000001.1"/>
</dbReference>
<keyword evidence="2 7" id="KW-0812">Transmembrane</keyword>
<feature type="transmembrane region" description="Helical" evidence="7">
    <location>
        <begin position="86"/>
        <end position="105"/>
    </location>
</feature>
<feature type="domain" description="ResB-like" evidence="8">
    <location>
        <begin position="30"/>
        <end position="509"/>
    </location>
</feature>
<keyword evidence="10" id="KW-1185">Reference proteome</keyword>
<dbReference type="InterPro" id="IPR007816">
    <property type="entry name" value="ResB-like_domain"/>
</dbReference>